<evidence type="ECO:0000259" key="7">
    <source>
        <dbReference type="Pfam" id="PF00361"/>
    </source>
</evidence>
<comment type="subunit">
    <text evidence="5">NDH-1 is composed of 14 different subunits. Subunits NuoA, H, J, K, L, M, N constitute the membrane sector of the complex.</text>
</comment>
<dbReference type="GO" id="GO:0012505">
    <property type="term" value="C:endomembrane system"/>
    <property type="evidence" value="ECO:0007669"/>
    <property type="project" value="UniProtKB-SubCell"/>
</dbReference>
<name>A0AAJ0UGG2_HALSE</name>
<dbReference type="RefSeq" id="WP_201245843.1">
    <property type="nucleotide sequence ID" value="NZ_NHSF01000059.1"/>
</dbReference>
<proteinExistence type="inferred from homology"/>
<dbReference type="PANTHER" id="PTHR22773">
    <property type="entry name" value="NADH DEHYDROGENASE"/>
    <property type="match status" value="1"/>
</dbReference>
<dbReference type="AlphaFoldDB" id="A0AAJ0UGG2"/>
<keyword evidence="5" id="KW-1003">Cell membrane</keyword>
<dbReference type="Proteomes" id="UP001296967">
    <property type="component" value="Unassembled WGS sequence"/>
</dbReference>
<feature type="transmembrane region" description="Helical" evidence="5">
    <location>
        <begin position="245"/>
        <end position="266"/>
    </location>
</feature>
<reference evidence="8" key="1">
    <citation type="submission" date="2017-05" db="EMBL/GenBank/DDBJ databases">
        <authorList>
            <person name="Imhoff J.F."/>
            <person name="Rahn T."/>
            <person name="Kuenzel S."/>
            <person name="Neulinger S.C."/>
        </authorList>
    </citation>
    <scope>NUCLEOTIDE SEQUENCE</scope>
    <source>
        <strain evidence="8">DSM 4395</strain>
    </source>
</reference>
<accession>A0AAJ0UGG2</accession>
<dbReference type="InterPro" id="IPR001750">
    <property type="entry name" value="ND/Mrp_TM"/>
</dbReference>
<evidence type="ECO:0000256" key="4">
    <source>
        <dbReference type="ARBA" id="ARBA00023136"/>
    </source>
</evidence>
<dbReference type="NCBIfam" id="NF004442">
    <property type="entry name" value="PRK05777.1-5"/>
    <property type="match status" value="1"/>
</dbReference>
<comment type="subcellular location">
    <subcellularLocation>
        <location evidence="5">Cell membrane</location>
        <topology evidence="5">Multi-pass membrane protein</topology>
    </subcellularLocation>
    <subcellularLocation>
        <location evidence="1">Endomembrane system</location>
        <topology evidence="1">Multi-pass membrane protein</topology>
    </subcellularLocation>
    <subcellularLocation>
        <location evidence="6">Membrane</location>
        <topology evidence="6">Multi-pass membrane protein</topology>
    </subcellularLocation>
</comment>
<keyword evidence="2 5" id="KW-0812">Transmembrane</keyword>
<dbReference type="Pfam" id="PF00361">
    <property type="entry name" value="Proton_antipo_M"/>
    <property type="match status" value="1"/>
</dbReference>
<feature type="transmembrane region" description="Helical" evidence="5">
    <location>
        <begin position="110"/>
        <end position="127"/>
    </location>
</feature>
<dbReference type="GO" id="GO:0050136">
    <property type="term" value="F:NADH dehydrogenase (quinone) (non-electrogenic) activity"/>
    <property type="evidence" value="ECO:0007669"/>
    <property type="project" value="UniProtKB-UniRule"/>
</dbReference>
<dbReference type="InterPro" id="IPR010096">
    <property type="entry name" value="NADH-Q_OxRdtase_suN/2"/>
</dbReference>
<organism evidence="8 9">
    <name type="scientific">Halochromatium salexigens</name>
    <name type="common">Chromatium salexigens</name>
    <dbReference type="NCBI Taxonomy" id="49447"/>
    <lineage>
        <taxon>Bacteria</taxon>
        <taxon>Pseudomonadati</taxon>
        <taxon>Pseudomonadota</taxon>
        <taxon>Gammaproteobacteria</taxon>
        <taxon>Chromatiales</taxon>
        <taxon>Chromatiaceae</taxon>
        <taxon>Halochromatium</taxon>
    </lineage>
</organism>
<feature type="transmembrane region" description="Helical" evidence="5">
    <location>
        <begin position="46"/>
        <end position="62"/>
    </location>
</feature>
<comment type="similarity">
    <text evidence="5">Belongs to the complex I subunit 2 family.</text>
</comment>
<dbReference type="EC" id="7.1.1.-" evidence="5"/>
<evidence type="ECO:0000256" key="5">
    <source>
        <dbReference type="HAMAP-Rule" id="MF_00445"/>
    </source>
</evidence>
<evidence type="ECO:0000256" key="3">
    <source>
        <dbReference type="ARBA" id="ARBA00022989"/>
    </source>
</evidence>
<dbReference type="EMBL" id="NHSF01000059">
    <property type="protein sequence ID" value="MBK5931024.1"/>
    <property type="molecule type" value="Genomic_DNA"/>
</dbReference>
<dbReference type="NCBIfam" id="TIGR01770">
    <property type="entry name" value="NDH_I_N"/>
    <property type="match status" value="1"/>
</dbReference>
<comment type="function">
    <text evidence="5">NDH-1 shuttles electrons from NADH, via FMN and iron-sulfur (Fe-S) centers, to quinones in the respiratory chain. The immediate electron acceptor for the enzyme in this species is believed to be ubiquinone. Couples the redox reaction to proton translocation (for every two electrons transferred, four hydrogen ions are translocated across the cytoplasmic membrane), and thus conserves the redox energy in a proton gradient.</text>
</comment>
<feature type="domain" description="NADH:quinone oxidoreductase/Mrp antiporter transmembrane" evidence="7">
    <location>
        <begin position="129"/>
        <end position="423"/>
    </location>
</feature>
<evidence type="ECO:0000256" key="6">
    <source>
        <dbReference type="RuleBase" id="RU000320"/>
    </source>
</evidence>
<keyword evidence="5" id="KW-0520">NAD</keyword>
<dbReference type="GO" id="GO:0048038">
    <property type="term" value="F:quinone binding"/>
    <property type="evidence" value="ECO:0007669"/>
    <property type="project" value="UniProtKB-KW"/>
</dbReference>
<feature type="transmembrane region" description="Helical" evidence="5">
    <location>
        <begin position="12"/>
        <end position="34"/>
    </location>
</feature>
<protein>
    <recommendedName>
        <fullName evidence="5">NADH-quinone oxidoreductase subunit N</fullName>
        <ecNumber evidence="5">7.1.1.-</ecNumber>
    </recommendedName>
    <alternativeName>
        <fullName evidence="5">NADH dehydrogenase I subunit N</fullName>
    </alternativeName>
    <alternativeName>
        <fullName evidence="5">NDH-1 subunit N</fullName>
    </alternativeName>
</protein>
<feature type="transmembrane region" description="Helical" evidence="5">
    <location>
        <begin position="328"/>
        <end position="352"/>
    </location>
</feature>
<dbReference type="GO" id="GO:0005886">
    <property type="term" value="C:plasma membrane"/>
    <property type="evidence" value="ECO:0007669"/>
    <property type="project" value="UniProtKB-SubCell"/>
</dbReference>
<comment type="caution">
    <text evidence="8">The sequence shown here is derived from an EMBL/GenBank/DDBJ whole genome shotgun (WGS) entry which is preliminary data.</text>
</comment>
<evidence type="ECO:0000256" key="1">
    <source>
        <dbReference type="ARBA" id="ARBA00004127"/>
    </source>
</evidence>
<sequence length="483" mass="51541">MTTLTPSLTSSMIAILPELVILVTACTVLVADLYTRDDQKQSNHNLTIIGLLLALIAVGFVGGSVPTEAFSESFIRDPMSDLLKGAILIVSLLTFIYAKDYMRDREMWVGEYHVLLLFAVLGMLIMVSANGFLTLYLGLELLSLCLYALVAFDRDSKQGAEAAMKYFVLGALGSGMLLYGISMLYGASGGFAFADVAAAVASDGVNDKILVFGLVFALIGIAFKFGAVPFHMWLPDVYQGAPTPIVLFLSSAPKIAAFAMAARILIEALGGLQSDWGEILVILSVLSLALGNVVAIAQTNIKRMLAYSTISHVGFIFLGLLAGSEQGYASAMFYSVVYALMSAGAFGVLLMISSKGQDVQELDDLKGLSDRAPWLAAMMALMMFSMAGVPPMVGFVAKLLVLEAIIAQGMVWLAIVAVAFSIIGAFYYLRVVKMLYFDKPTTEVPVTTNASARVAITVNGAAILLLGMYPATLFTLCQQAFPG</sequence>
<feature type="transmembrane region" description="Helical" evidence="5">
    <location>
        <begin position="304"/>
        <end position="322"/>
    </location>
</feature>
<feature type="transmembrane region" description="Helical" evidence="5">
    <location>
        <begin position="209"/>
        <end position="233"/>
    </location>
</feature>
<evidence type="ECO:0000313" key="8">
    <source>
        <dbReference type="EMBL" id="MBK5931024.1"/>
    </source>
</evidence>
<reference evidence="8" key="2">
    <citation type="journal article" date="2020" name="Microorganisms">
        <title>Osmotic Adaptation and Compatible Solute Biosynthesis of Phototrophic Bacteria as Revealed from Genome Analyses.</title>
        <authorList>
            <person name="Imhoff J.F."/>
            <person name="Rahn T."/>
            <person name="Kunzel S."/>
            <person name="Keller A."/>
            <person name="Neulinger S.C."/>
        </authorList>
    </citation>
    <scope>NUCLEOTIDE SEQUENCE</scope>
    <source>
        <strain evidence="8">DSM 4395</strain>
    </source>
</reference>
<feature type="transmembrane region" description="Helical" evidence="5">
    <location>
        <begin position="164"/>
        <end position="185"/>
    </location>
</feature>
<feature type="transmembrane region" description="Helical" evidence="5">
    <location>
        <begin position="82"/>
        <end position="98"/>
    </location>
</feature>
<keyword evidence="3 5" id="KW-1133">Transmembrane helix</keyword>
<keyword evidence="9" id="KW-1185">Reference proteome</keyword>
<feature type="transmembrane region" description="Helical" evidence="5">
    <location>
        <begin position="278"/>
        <end position="297"/>
    </location>
</feature>
<feature type="transmembrane region" description="Helical" evidence="5">
    <location>
        <begin position="405"/>
        <end position="429"/>
    </location>
</feature>
<feature type="transmembrane region" description="Helical" evidence="5">
    <location>
        <begin position="133"/>
        <end position="152"/>
    </location>
</feature>
<keyword evidence="5" id="KW-1278">Translocase</keyword>
<comment type="catalytic activity">
    <reaction evidence="5">
        <text>a quinone + NADH + 5 H(+)(in) = a quinol + NAD(+) + 4 H(+)(out)</text>
        <dbReference type="Rhea" id="RHEA:57888"/>
        <dbReference type="ChEBI" id="CHEBI:15378"/>
        <dbReference type="ChEBI" id="CHEBI:24646"/>
        <dbReference type="ChEBI" id="CHEBI:57540"/>
        <dbReference type="ChEBI" id="CHEBI:57945"/>
        <dbReference type="ChEBI" id="CHEBI:132124"/>
    </reaction>
</comment>
<dbReference type="GO" id="GO:0008137">
    <property type="term" value="F:NADH dehydrogenase (ubiquinone) activity"/>
    <property type="evidence" value="ECO:0007669"/>
    <property type="project" value="InterPro"/>
</dbReference>
<keyword evidence="5" id="KW-0874">Quinone</keyword>
<dbReference type="GO" id="GO:0042773">
    <property type="term" value="P:ATP synthesis coupled electron transport"/>
    <property type="evidence" value="ECO:0007669"/>
    <property type="project" value="InterPro"/>
</dbReference>
<gene>
    <name evidence="5" type="primary">nuoN</name>
    <name evidence="8" type="ORF">CCR82_10940</name>
</gene>
<dbReference type="PRINTS" id="PR01434">
    <property type="entry name" value="NADHDHGNASE5"/>
</dbReference>
<keyword evidence="5" id="KW-0813">Transport</keyword>
<keyword evidence="5" id="KW-0830">Ubiquinone</keyword>
<keyword evidence="4 5" id="KW-0472">Membrane</keyword>
<evidence type="ECO:0000256" key="2">
    <source>
        <dbReference type="ARBA" id="ARBA00022692"/>
    </source>
</evidence>
<feature type="transmembrane region" description="Helical" evidence="5">
    <location>
        <begin position="372"/>
        <end position="393"/>
    </location>
</feature>
<dbReference type="HAMAP" id="MF_00445">
    <property type="entry name" value="NDH1_NuoN_1"/>
    <property type="match status" value="1"/>
</dbReference>
<evidence type="ECO:0000313" key="9">
    <source>
        <dbReference type="Proteomes" id="UP001296967"/>
    </source>
</evidence>